<sequence length="610" mass="70705">MKHKLLLIGILLLSAFFRLYGFNWDQNQHLHPDERFLTMVSTAISWPRNLNEYLDTAISPLNPHNRNFSFFVYGTFPIFFTKWVAESLGKGDYTNLTLVGRQLSALFDIGTVILVFLIGKQRSRIIGLLAAFFYAASVLPIQLSHFYAVDTYLTFFITLSFYLLIRIISFPKILNTIYYILYTLLGFSFGLALASKISAMLFLPVIGLGLIIACIKNKTPFFARPVASLLCFGVLCSLFFVSTYFTFRLAQPYLFANPDIFDFTLNPKVLDNWKQLKSFDDVSGGFPPAIQWIYTKPYIFPLKNLILWGLGLPLGIITLLAISYRLWVVGYELIKRKFNSQLTTHNSQLNLIVLWILILFFYQGFQFVKALRYFFPIYPFLAILSGYFISKVFKKYKIGLFVYLFICIFVLVYPLSFITIYSRSHSRVEASNWIYINIPPGAKLSGEHWDDYLPLSLPGIGKIHEKYQSIEFPLYWPDTQDKWKQMIDKLSQADYIIMSSNRLYGSILTNPKKYPVTEKYYQTLFDGSLGFEKVAEFTSRPNIPLPFIKLCLTPLLARYGIIAKKDQRCDLNGISFVDDYADETFTVYDHPKILIFKKVRPVNYYSLLYR</sequence>
<keyword evidence="7 8" id="KW-0472">Membrane</keyword>
<feature type="transmembrane region" description="Helical" evidence="8">
    <location>
        <begin position="125"/>
        <end position="146"/>
    </location>
</feature>
<dbReference type="Proteomes" id="UP000176609">
    <property type="component" value="Unassembled WGS sequence"/>
</dbReference>
<keyword evidence="3" id="KW-0328">Glycosyltransferase</keyword>
<name>A0A1F6AR86_9BACT</name>
<keyword evidence="5 8" id="KW-0812">Transmembrane</keyword>
<dbReference type="InterPro" id="IPR050297">
    <property type="entry name" value="LipidA_mod_glycosyltrf_83"/>
</dbReference>
<dbReference type="AlphaFoldDB" id="A0A1F6AR86"/>
<evidence type="ECO:0000313" key="10">
    <source>
        <dbReference type="EMBL" id="OGG27204.1"/>
    </source>
</evidence>
<feature type="transmembrane region" description="Helical" evidence="8">
    <location>
        <begin position="98"/>
        <end position="118"/>
    </location>
</feature>
<dbReference type="GO" id="GO:0016763">
    <property type="term" value="F:pentosyltransferase activity"/>
    <property type="evidence" value="ECO:0007669"/>
    <property type="project" value="TreeGrafter"/>
</dbReference>
<evidence type="ECO:0000256" key="2">
    <source>
        <dbReference type="ARBA" id="ARBA00022475"/>
    </source>
</evidence>
<evidence type="ECO:0000313" key="11">
    <source>
        <dbReference type="Proteomes" id="UP000176609"/>
    </source>
</evidence>
<evidence type="ECO:0000256" key="3">
    <source>
        <dbReference type="ARBA" id="ARBA00022676"/>
    </source>
</evidence>
<dbReference type="PANTHER" id="PTHR33908:SF11">
    <property type="entry name" value="MEMBRANE PROTEIN"/>
    <property type="match status" value="1"/>
</dbReference>
<accession>A0A1F6AR86</accession>
<feature type="transmembrane region" description="Helical" evidence="8">
    <location>
        <begin position="349"/>
        <end position="365"/>
    </location>
</feature>
<feature type="transmembrane region" description="Helical" evidence="8">
    <location>
        <begin position="401"/>
        <end position="421"/>
    </location>
</feature>
<reference evidence="10 11" key="1">
    <citation type="journal article" date="2016" name="Nat. Commun.">
        <title>Thousands of microbial genomes shed light on interconnected biogeochemical processes in an aquifer system.</title>
        <authorList>
            <person name="Anantharaman K."/>
            <person name="Brown C.T."/>
            <person name="Hug L.A."/>
            <person name="Sharon I."/>
            <person name="Castelle C.J."/>
            <person name="Probst A.J."/>
            <person name="Thomas B.C."/>
            <person name="Singh A."/>
            <person name="Wilkins M.J."/>
            <person name="Karaoz U."/>
            <person name="Brodie E.L."/>
            <person name="Williams K.H."/>
            <person name="Hubbard S.S."/>
            <person name="Banfield J.F."/>
        </authorList>
    </citation>
    <scope>NUCLEOTIDE SEQUENCE [LARGE SCALE GENOMIC DNA]</scope>
</reference>
<feature type="transmembrane region" description="Helical" evidence="8">
    <location>
        <begin position="371"/>
        <end position="389"/>
    </location>
</feature>
<keyword evidence="2" id="KW-1003">Cell membrane</keyword>
<feature type="transmembrane region" description="Helical" evidence="8">
    <location>
        <begin position="305"/>
        <end position="328"/>
    </location>
</feature>
<keyword evidence="4" id="KW-0808">Transferase</keyword>
<evidence type="ECO:0000259" key="9">
    <source>
        <dbReference type="Pfam" id="PF02366"/>
    </source>
</evidence>
<comment type="subcellular location">
    <subcellularLocation>
        <location evidence="1">Cell membrane</location>
        <topology evidence="1">Multi-pass membrane protein</topology>
    </subcellularLocation>
</comment>
<feature type="transmembrane region" description="Helical" evidence="8">
    <location>
        <begin position="176"/>
        <end position="193"/>
    </location>
</feature>
<protein>
    <recommendedName>
        <fullName evidence="9">ArnT-like N-terminal domain-containing protein</fullName>
    </recommendedName>
</protein>
<organism evidence="10 11">
    <name type="scientific">Candidatus Gottesmanbacteria bacterium RIFCSPLOWO2_01_FULL_39_12b</name>
    <dbReference type="NCBI Taxonomy" id="1798388"/>
    <lineage>
        <taxon>Bacteria</taxon>
        <taxon>Candidatus Gottesmaniibacteriota</taxon>
    </lineage>
</organism>
<gene>
    <name evidence="10" type="ORF">A2960_03255</name>
</gene>
<evidence type="ECO:0000256" key="5">
    <source>
        <dbReference type="ARBA" id="ARBA00022692"/>
    </source>
</evidence>
<feature type="domain" description="ArnT-like N-terminal" evidence="9">
    <location>
        <begin position="100"/>
        <end position="217"/>
    </location>
</feature>
<evidence type="ECO:0000256" key="7">
    <source>
        <dbReference type="ARBA" id="ARBA00023136"/>
    </source>
</evidence>
<dbReference type="InterPro" id="IPR003342">
    <property type="entry name" value="ArnT-like_N"/>
</dbReference>
<evidence type="ECO:0000256" key="4">
    <source>
        <dbReference type="ARBA" id="ARBA00022679"/>
    </source>
</evidence>
<keyword evidence="6 8" id="KW-1133">Transmembrane helix</keyword>
<feature type="transmembrane region" description="Helical" evidence="8">
    <location>
        <begin position="227"/>
        <end position="247"/>
    </location>
</feature>
<dbReference type="Pfam" id="PF02366">
    <property type="entry name" value="PMT"/>
    <property type="match status" value="1"/>
</dbReference>
<evidence type="ECO:0000256" key="8">
    <source>
        <dbReference type="SAM" id="Phobius"/>
    </source>
</evidence>
<dbReference type="GO" id="GO:0009103">
    <property type="term" value="P:lipopolysaccharide biosynthetic process"/>
    <property type="evidence" value="ECO:0007669"/>
    <property type="project" value="UniProtKB-ARBA"/>
</dbReference>
<feature type="transmembrane region" description="Helical" evidence="8">
    <location>
        <begin position="152"/>
        <end position="169"/>
    </location>
</feature>
<dbReference type="GO" id="GO:0000030">
    <property type="term" value="F:mannosyltransferase activity"/>
    <property type="evidence" value="ECO:0007669"/>
    <property type="project" value="InterPro"/>
</dbReference>
<dbReference type="PANTHER" id="PTHR33908">
    <property type="entry name" value="MANNOSYLTRANSFERASE YKCB-RELATED"/>
    <property type="match status" value="1"/>
</dbReference>
<proteinExistence type="predicted"/>
<dbReference type="EMBL" id="MFJR01000006">
    <property type="protein sequence ID" value="OGG27204.1"/>
    <property type="molecule type" value="Genomic_DNA"/>
</dbReference>
<evidence type="ECO:0000256" key="6">
    <source>
        <dbReference type="ARBA" id="ARBA00022989"/>
    </source>
</evidence>
<evidence type="ECO:0000256" key="1">
    <source>
        <dbReference type="ARBA" id="ARBA00004651"/>
    </source>
</evidence>
<feature type="transmembrane region" description="Helical" evidence="8">
    <location>
        <begin position="199"/>
        <end position="215"/>
    </location>
</feature>
<dbReference type="GO" id="GO:0005886">
    <property type="term" value="C:plasma membrane"/>
    <property type="evidence" value="ECO:0007669"/>
    <property type="project" value="UniProtKB-SubCell"/>
</dbReference>
<comment type="caution">
    <text evidence="10">The sequence shown here is derived from an EMBL/GenBank/DDBJ whole genome shotgun (WGS) entry which is preliminary data.</text>
</comment>
<dbReference type="GO" id="GO:0006493">
    <property type="term" value="P:protein O-linked glycosylation"/>
    <property type="evidence" value="ECO:0007669"/>
    <property type="project" value="InterPro"/>
</dbReference>